<feature type="domain" description="Cobalamin synthesis G N-terminal" evidence="2">
    <location>
        <begin position="54"/>
        <end position="134"/>
    </location>
</feature>
<dbReference type="EC" id="3.7.1.12" evidence="3"/>
<proteinExistence type="predicted"/>
<dbReference type="Gene3D" id="3.30.420.180">
    <property type="entry name" value="CobE/GbiG C-terminal domain"/>
    <property type="match status" value="1"/>
</dbReference>
<keyword evidence="4" id="KW-1185">Reference proteome</keyword>
<dbReference type="Gene3D" id="3.40.50.11220">
    <property type="match status" value="1"/>
</dbReference>
<dbReference type="Pfam" id="PF11760">
    <property type="entry name" value="CbiG_N"/>
    <property type="match status" value="1"/>
</dbReference>
<evidence type="ECO:0000259" key="2">
    <source>
        <dbReference type="Pfam" id="PF11760"/>
    </source>
</evidence>
<protein>
    <submittedName>
        <fullName evidence="3">Cobalt-precorrin 5A hydrolase</fullName>
        <ecNumber evidence="3">3.7.1.12</ecNumber>
    </submittedName>
</protein>
<comment type="caution">
    <text evidence="3">The sequence shown here is derived from an EMBL/GenBank/DDBJ whole genome shotgun (WGS) entry which is preliminary data.</text>
</comment>
<organism evidence="3 4">
    <name type="scientific">Treponema ruminis</name>
    <dbReference type="NCBI Taxonomy" id="744515"/>
    <lineage>
        <taxon>Bacteria</taxon>
        <taxon>Pseudomonadati</taxon>
        <taxon>Spirochaetota</taxon>
        <taxon>Spirochaetia</taxon>
        <taxon>Spirochaetales</taxon>
        <taxon>Treponemataceae</taxon>
        <taxon>Treponema</taxon>
    </lineage>
</organism>
<sequence>MRLHIISFTQAGFSLSERIRDSLSHGDSDEISLAFGGKIADRDLASFAVTLSEWVQSGFHSGNALVFVGAAGIAVRSIAPFVNDKKTDPAVLVIDEKGGFVIPILSGHIGGANELARKIADAIGALPVITTASDVNNLPAIDVFAAKNNLSINDMKLAKDFAAKMLAYKDKNENDRPQFTLSVYIKNDILSLIPKCVILGIGCKKGKSAKELENFVKENLELYKIDYRSLESVNSVDQKKDENALISLANSLKLPFVTFSAEELNKITQKVSHSDFVEKTLGTDNVCERSVFAAGADELVLPKISRDGMTLAVGIRKADLKIPEDLKNFLI</sequence>
<dbReference type="PANTHER" id="PTHR37477">
    <property type="entry name" value="COBALT-PRECORRIN-5A HYDROLASE"/>
    <property type="match status" value="1"/>
</dbReference>
<evidence type="ECO:0000313" key="4">
    <source>
        <dbReference type="Proteomes" id="UP000518887"/>
    </source>
</evidence>
<dbReference type="Pfam" id="PF01890">
    <property type="entry name" value="CbiG_C"/>
    <property type="match status" value="1"/>
</dbReference>
<dbReference type="AlphaFoldDB" id="A0A7W8LN24"/>
<evidence type="ECO:0000313" key="3">
    <source>
        <dbReference type="EMBL" id="MBB5227161.1"/>
    </source>
</evidence>
<dbReference type="PANTHER" id="PTHR37477:SF1">
    <property type="entry name" value="COBALT-PRECORRIN-5A HYDROLASE"/>
    <property type="match status" value="1"/>
</dbReference>
<dbReference type="InterPro" id="IPR002750">
    <property type="entry name" value="CobE/GbiG_C"/>
</dbReference>
<dbReference type="GO" id="GO:0043779">
    <property type="term" value="F:cobalt-precorrin-5A acetaldehyde-lyase activity"/>
    <property type="evidence" value="ECO:0007669"/>
    <property type="project" value="UniProtKB-EC"/>
</dbReference>
<reference evidence="3 4" key="1">
    <citation type="submission" date="2020-08" db="EMBL/GenBank/DDBJ databases">
        <title>Genomic Encyclopedia of Type Strains, Phase IV (KMG-IV): sequencing the most valuable type-strain genomes for metagenomic binning, comparative biology and taxonomic classification.</title>
        <authorList>
            <person name="Goeker M."/>
        </authorList>
    </citation>
    <scope>NUCLEOTIDE SEQUENCE [LARGE SCALE GENOMIC DNA]</scope>
    <source>
        <strain evidence="3 4">DSM 103462</strain>
    </source>
</reference>
<dbReference type="RefSeq" id="WP_184661116.1">
    <property type="nucleotide sequence ID" value="NZ_JACHFQ010000008.1"/>
</dbReference>
<dbReference type="InterPro" id="IPR036518">
    <property type="entry name" value="CobE/GbiG_C_sf"/>
</dbReference>
<dbReference type="InterPro" id="IPR052553">
    <property type="entry name" value="CbiG_hydrolase"/>
</dbReference>
<dbReference type="EMBL" id="JACHFQ010000008">
    <property type="protein sequence ID" value="MBB5227161.1"/>
    <property type="molecule type" value="Genomic_DNA"/>
</dbReference>
<dbReference type="SUPFAM" id="SSF159672">
    <property type="entry name" value="CbiG N-terminal domain-like"/>
    <property type="match status" value="1"/>
</dbReference>
<name>A0A7W8LN24_9SPIR</name>
<dbReference type="GO" id="GO:0009236">
    <property type="term" value="P:cobalamin biosynthetic process"/>
    <property type="evidence" value="ECO:0007669"/>
    <property type="project" value="InterPro"/>
</dbReference>
<dbReference type="Proteomes" id="UP000518887">
    <property type="component" value="Unassembled WGS sequence"/>
</dbReference>
<gene>
    <name evidence="3" type="ORF">HNP76_002557</name>
</gene>
<dbReference type="InterPro" id="IPR038029">
    <property type="entry name" value="GbiG_N_sf"/>
</dbReference>
<dbReference type="InterPro" id="IPR021744">
    <property type="entry name" value="CbiG_N"/>
</dbReference>
<evidence type="ECO:0000259" key="1">
    <source>
        <dbReference type="Pfam" id="PF01890"/>
    </source>
</evidence>
<feature type="domain" description="CobE/GbiG C-terminal" evidence="1">
    <location>
        <begin position="197"/>
        <end position="313"/>
    </location>
</feature>
<dbReference type="SUPFAM" id="SSF159664">
    <property type="entry name" value="CobE/GbiG C-terminal domain-like"/>
    <property type="match status" value="1"/>
</dbReference>
<keyword evidence="3" id="KW-0378">Hydrolase</keyword>
<accession>A0A7W8LN24</accession>